<evidence type="ECO:0000256" key="1">
    <source>
        <dbReference type="SAM" id="MobiDB-lite"/>
    </source>
</evidence>
<feature type="compositionally biased region" description="Acidic residues" evidence="1">
    <location>
        <begin position="534"/>
        <end position="565"/>
    </location>
</feature>
<feature type="region of interest" description="Disordered" evidence="1">
    <location>
        <begin position="523"/>
        <end position="567"/>
    </location>
</feature>
<name>A0A9P7CIW3_9FUNG</name>
<protein>
    <submittedName>
        <fullName evidence="2">Uncharacterized protein</fullName>
    </submittedName>
</protein>
<dbReference type="Proteomes" id="UP000740926">
    <property type="component" value="Unassembled WGS sequence"/>
</dbReference>
<feature type="region of interest" description="Disordered" evidence="1">
    <location>
        <begin position="227"/>
        <end position="305"/>
    </location>
</feature>
<accession>A0A9P7CIW3</accession>
<evidence type="ECO:0000313" key="3">
    <source>
        <dbReference type="Proteomes" id="UP000740926"/>
    </source>
</evidence>
<comment type="caution">
    <text evidence="2">The sequence shown here is derived from an EMBL/GenBank/DDBJ whole genome shotgun (WGS) entry which is preliminary data.</text>
</comment>
<dbReference type="AlphaFoldDB" id="A0A9P7CIW3"/>
<gene>
    <name evidence="2" type="ORF">G6F50_012038</name>
</gene>
<keyword evidence="3" id="KW-1185">Reference proteome</keyword>
<dbReference type="InterPro" id="IPR021109">
    <property type="entry name" value="Peptidase_aspartic_dom_sf"/>
</dbReference>
<dbReference type="Gene3D" id="2.40.70.10">
    <property type="entry name" value="Acid Proteases"/>
    <property type="match status" value="1"/>
</dbReference>
<evidence type="ECO:0000313" key="2">
    <source>
        <dbReference type="EMBL" id="KAG1563010.1"/>
    </source>
</evidence>
<reference evidence="2 3" key="1">
    <citation type="journal article" date="2020" name="Microb. Genom.">
        <title>Genetic diversity of clinical and environmental Mucorales isolates obtained from an investigation of mucormycosis cases among solid organ transplant recipients.</title>
        <authorList>
            <person name="Nguyen M.H."/>
            <person name="Kaul D."/>
            <person name="Muto C."/>
            <person name="Cheng S.J."/>
            <person name="Richter R.A."/>
            <person name="Bruno V.M."/>
            <person name="Liu G."/>
            <person name="Beyhan S."/>
            <person name="Sundermann A.J."/>
            <person name="Mounaud S."/>
            <person name="Pasculle A.W."/>
            <person name="Nierman W.C."/>
            <person name="Driscoll E."/>
            <person name="Cumbie R."/>
            <person name="Clancy C.J."/>
            <person name="Dupont C.L."/>
        </authorList>
    </citation>
    <scope>NUCLEOTIDE SEQUENCE [LARGE SCALE GENOMIC DNA]</scope>
    <source>
        <strain evidence="2 3">GL24</strain>
    </source>
</reference>
<dbReference type="CDD" id="cd00303">
    <property type="entry name" value="retropepsin_like"/>
    <property type="match status" value="1"/>
</dbReference>
<sequence length="704" mass="80003">MRQYVDRFDHLVGVYNRQRKVKKDWSEISSSVLMDTFVNGIGPATVRMLIKQHVPKTLSEAQVTAIRECEEEEESDSESNLYEEGSEDDGEEEIIIKKKNRNAKDIKEVMVKEKARNQAKKVKPIKVDKNDVRVEDVDRKIEELTKSFQNFTLFVENGGLEQFAKNKNQQCFNCQDYGTKGRHSFWKCPDYVDRRSKDTYLVTKSPSVFNKQPIETYAADKRLRNDESELDHRVSRSGKKTKALDTVSKELANRRNEMKSKRKELNDVSNSSAPIAISPNAAKESIVNARKKKHSSNRKSQASLNMPSDSITAEDILKAKVFNVSLEQLMPLKGLRSQIIQRTKRVRRSNKKINASEHNEGEVMEAYHVAKNGRIRMSTDADEVILGAPRVTAVVGGCMAGDGILDPGSHGSIISKRLADELQIKIEVNDELGGNKLADGSVIKPLGEVKNLLISVQGVMIKITPVVFENPPYDLLLGSESLQVLSIAVDYARGHFSINTDKRIEPLLVRFKTDVERMKRIEGAEVQSGFDQSQSEDENEFPTEDETEEYETEESEINDYDSEEGSESHESYLIFPVFEDDEEDDSNETYLNGFEEGENLVKNNPTPPEEIKSILEQQVQALDLAKEEKEALGRLLVQFLDVFGLDYNDLKQTNLVKFHVDTGDHQPIMKRPNRHMSHSELETFKKELEKMLANSQVGRFQLCM</sequence>
<feature type="compositionally biased region" description="Basic and acidic residues" evidence="1">
    <location>
        <begin position="247"/>
        <end position="266"/>
    </location>
</feature>
<feature type="compositionally biased region" description="Acidic residues" evidence="1">
    <location>
        <begin position="84"/>
        <end position="93"/>
    </location>
</feature>
<feature type="region of interest" description="Disordered" evidence="1">
    <location>
        <begin position="69"/>
        <end position="97"/>
    </location>
</feature>
<proteinExistence type="predicted"/>
<organism evidence="2 3">
    <name type="scientific">Rhizopus delemar</name>
    <dbReference type="NCBI Taxonomy" id="936053"/>
    <lineage>
        <taxon>Eukaryota</taxon>
        <taxon>Fungi</taxon>
        <taxon>Fungi incertae sedis</taxon>
        <taxon>Mucoromycota</taxon>
        <taxon>Mucoromycotina</taxon>
        <taxon>Mucoromycetes</taxon>
        <taxon>Mucorales</taxon>
        <taxon>Mucorineae</taxon>
        <taxon>Rhizopodaceae</taxon>
        <taxon>Rhizopus</taxon>
    </lineage>
</organism>
<dbReference type="EMBL" id="JAANIU010003438">
    <property type="protein sequence ID" value="KAG1563010.1"/>
    <property type="molecule type" value="Genomic_DNA"/>
</dbReference>
<feature type="compositionally biased region" description="Low complexity" evidence="1">
    <location>
        <begin position="269"/>
        <end position="282"/>
    </location>
</feature>